<reference evidence="1 2" key="1">
    <citation type="journal article" date="2014" name="Genome Biol. Evol.">
        <title>The genome of the myxosporean Thelohanellus kitauei shows adaptations to nutrient acquisition within its fish host.</title>
        <authorList>
            <person name="Yang Y."/>
            <person name="Xiong J."/>
            <person name="Zhou Z."/>
            <person name="Huo F."/>
            <person name="Miao W."/>
            <person name="Ran C."/>
            <person name="Liu Y."/>
            <person name="Zhang J."/>
            <person name="Feng J."/>
            <person name="Wang M."/>
            <person name="Wang M."/>
            <person name="Wang L."/>
            <person name="Yao B."/>
        </authorList>
    </citation>
    <scope>NUCLEOTIDE SEQUENCE [LARGE SCALE GENOMIC DNA]</scope>
    <source>
        <strain evidence="1">Wuqing</strain>
    </source>
</reference>
<proteinExistence type="predicted"/>
<evidence type="ECO:0000313" key="2">
    <source>
        <dbReference type="Proteomes" id="UP000031668"/>
    </source>
</evidence>
<organism evidence="1 2">
    <name type="scientific">Thelohanellus kitauei</name>
    <name type="common">Myxosporean</name>
    <dbReference type="NCBI Taxonomy" id="669202"/>
    <lineage>
        <taxon>Eukaryota</taxon>
        <taxon>Metazoa</taxon>
        <taxon>Cnidaria</taxon>
        <taxon>Myxozoa</taxon>
        <taxon>Myxosporea</taxon>
        <taxon>Bivalvulida</taxon>
        <taxon>Platysporina</taxon>
        <taxon>Myxobolidae</taxon>
        <taxon>Thelohanellus</taxon>
    </lineage>
</organism>
<dbReference type="EMBL" id="JWZT01004976">
    <property type="protein sequence ID" value="KII62471.1"/>
    <property type="molecule type" value="Genomic_DNA"/>
</dbReference>
<comment type="caution">
    <text evidence="1">The sequence shown here is derived from an EMBL/GenBank/DDBJ whole genome shotgun (WGS) entry which is preliminary data.</text>
</comment>
<gene>
    <name evidence="1" type="ORF">RF11_13842</name>
</gene>
<sequence length="108" mass="13307">MEEEGVTQSQQEQLMAENTLFIIRKLTLKRNQFWQNRYCTIFRSIHDKLFQDLLVIYRLIINADETIKIPLVYRRENCENPSACYLRHREKEIRRYKIDKAPRLRIEY</sequence>
<dbReference type="AlphaFoldDB" id="A0A0C2MLG9"/>
<protein>
    <submittedName>
        <fullName evidence="1">Uncharacterized protein</fullName>
    </submittedName>
</protein>
<name>A0A0C2MLG9_THEKT</name>
<keyword evidence="2" id="KW-1185">Reference proteome</keyword>
<evidence type="ECO:0000313" key="1">
    <source>
        <dbReference type="EMBL" id="KII62471.1"/>
    </source>
</evidence>
<dbReference type="Proteomes" id="UP000031668">
    <property type="component" value="Unassembled WGS sequence"/>
</dbReference>
<accession>A0A0C2MLG9</accession>